<keyword evidence="2 5" id="KW-0285">Flavoprotein</keyword>
<dbReference type="EMBL" id="JBHFFA010000003">
    <property type="protein sequence ID" value="KAL2632895.1"/>
    <property type="molecule type" value="Genomic_DNA"/>
</dbReference>
<dbReference type="Pfam" id="PF00743">
    <property type="entry name" value="FMO-like"/>
    <property type="match status" value="1"/>
</dbReference>
<dbReference type="SUPFAM" id="SSF51905">
    <property type="entry name" value="FAD/NAD(P)-binding domain"/>
    <property type="match status" value="1"/>
</dbReference>
<dbReference type="InterPro" id="IPR020946">
    <property type="entry name" value="Flavin_mOase-like"/>
</dbReference>
<gene>
    <name evidence="6" type="ORF">R1flu_004374</name>
</gene>
<evidence type="ECO:0000256" key="5">
    <source>
        <dbReference type="RuleBase" id="RU361177"/>
    </source>
</evidence>
<dbReference type="Gene3D" id="3.50.50.60">
    <property type="entry name" value="FAD/NAD(P)-binding domain"/>
    <property type="match status" value="2"/>
</dbReference>
<comment type="caution">
    <text evidence="6">The sequence shown here is derived from an EMBL/GenBank/DDBJ whole genome shotgun (WGS) entry which is preliminary data.</text>
</comment>
<proteinExistence type="inferred from homology"/>
<dbReference type="PANTHER" id="PTHR23023">
    <property type="entry name" value="DIMETHYLANILINE MONOOXYGENASE"/>
    <property type="match status" value="1"/>
</dbReference>
<keyword evidence="3 5" id="KW-0274">FAD</keyword>
<dbReference type="InterPro" id="IPR036188">
    <property type="entry name" value="FAD/NAD-bd_sf"/>
</dbReference>
<protein>
    <recommendedName>
        <fullName evidence="5">Flavin-containing monooxygenase</fullName>
        <ecNumber evidence="5">1.-.-.-</ecNumber>
    </recommendedName>
</protein>
<reference evidence="6 7" key="1">
    <citation type="submission" date="2024-09" db="EMBL/GenBank/DDBJ databases">
        <title>Chromosome-scale assembly of Riccia fluitans.</title>
        <authorList>
            <person name="Paukszto L."/>
            <person name="Sawicki J."/>
            <person name="Karawczyk K."/>
            <person name="Piernik-Szablinska J."/>
            <person name="Szczecinska M."/>
            <person name="Mazdziarz M."/>
        </authorList>
    </citation>
    <scope>NUCLEOTIDE SEQUENCE [LARGE SCALE GENOMIC DNA]</scope>
    <source>
        <strain evidence="6">Rf_01</strain>
        <tissue evidence="6">Aerial parts of the thallus</tissue>
    </source>
</reference>
<dbReference type="EC" id="1.-.-.-" evidence="5"/>
<comment type="similarity">
    <text evidence="1 5">Belongs to the FMO family.</text>
</comment>
<dbReference type="AlphaFoldDB" id="A0ABD1YQH4"/>
<evidence type="ECO:0000256" key="4">
    <source>
        <dbReference type="ARBA" id="ARBA00023002"/>
    </source>
</evidence>
<dbReference type="Proteomes" id="UP001605036">
    <property type="component" value="Unassembled WGS sequence"/>
</dbReference>
<evidence type="ECO:0000313" key="6">
    <source>
        <dbReference type="EMBL" id="KAL2632895.1"/>
    </source>
</evidence>
<keyword evidence="4 5" id="KW-0560">Oxidoreductase</keyword>
<keyword evidence="7" id="KW-1185">Reference proteome</keyword>
<organism evidence="6 7">
    <name type="scientific">Riccia fluitans</name>
    <dbReference type="NCBI Taxonomy" id="41844"/>
    <lineage>
        <taxon>Eukaryota</taxon>
        <taxon>Viridiplantae</taxon>
        <taxon>Streptophyta</taxon>
        <taxon>Embryophyta</taxon>
        <taxon>Marchantiophyta</taxon>
        <taxon>Marchantiopsida</taxon>
        <taxon>Marchantiidae</taxon>
        <taxon>Marchantiales</taxon>
        <taxon>Ricciaceae</taxon>
        <taxon>Riccia</taxon>
    </lineage>
</organism>
<sequence length="221" mass="24741">MEKKRVAVIGAGPSGLALLRAFQSAEEKGAEILELVCFEKQLECGGLWNFSESTGVEEHGSMYKDLYINGPKEVNEYVDYSFEEHFGKPIGSYLRVPSSWITSRESEQIQALREVCQAPHQDRGHGGLSLPSIEEMKAHSEKWGVAEREALAKRDVKTFQANYVKELIGLTDCPVTPQMVDETLQMGSDWDKHKEPGIMSYRDHPFRSAVTGSLAPEHQTP</sequence>
<comment type="cofactor">
    <cofactor evidence="5">
        <name>FAD</name>
        <dbReference type="ChEBI" id="CHEBI:57692"/>
    </cofactor>
</comment>
<dbReference type="GO" id="GO:0004497">
    <property type="term" value="F:monooxygenase activity"/>
    <property type="evidence" value="ECO:0007669"/>
    <property type="project" value="UniProtKB-KW"/>
</dbReference>
<keyword evidence="5" id="KW-0503">Monooxygenase</keyword>
<dbReference type="InterPro" id="IPR050346">
    <property type="entry name" value="FMO-like"/>
</dbReference>
<evidence type="ECO:0000313" key="7">
    <source>
        <dbReference type="Proteomes" id="UP001605036"/>
    </source>
</evidence>
<evidence type="ECO:0000256" key="3">
    <source>
        <dbReference type="ARBA" id="ARBA00022827"/>
    </source>
</evidence>
<evidence type="ECO:0000256" key="1">
    <source>
        <dbReference type="ARBA" id="ARBA00009183"/>
    </source>
</evidence>
<accession>A0ABD1YQH4</accession>
<name>A0ABD1YQH4_9MARC</name>
<evidence type="ECO:0000256" key="2">
    <source>
        <dbReference type="ARBA" id="ARBA00022630"/>
    </source>
</evidence>